<evidence type="ECO:0000313" key="4">
    <source>
        <dbReference type="Proteomes" id="UP000092993"/>
    </source>
</evidence>
<feature type="signal peptide" evidence="2">
    <location>
        <begin position="1"/>
        <end position="23"/>
    </location>
</feature>
<keyword evidence="2" id="KW-0732">Signal</keyword>
<reference evidence="3 4" key="1">
    <citation type="submission" date="2016-03" db="EMBL/GenBank/DDBJ databases">
        <title>Whole genome sequencing of Grifola frondosa 9006-11.</title>
        <authorList>
            <person name="Min B."/>
            <person name="Park H."/>
            <person name="Kim J.-G."/>
            <person name="Cho H."/>
            <person name="Oh Y.-L."/>
            <person name="Kong W.-S."/>
            <person name="Choi I.-G."/>
        </authorList>
    </citation>
    <scope>NUCLEOTIDE SEQUENCE [LARGE SCALE GENOMIC DNA]</scope>
    <source>
        <strain evidence="3 4">9006-11</strain>
    </source>
</reference>
<organism evidence="3 4">
    <name type="scientific">Grifola frondosa</name>
    <name type="common">Maitake</name>
    <name type="synonym">Polyporus frondosus</name>
    <dbReference type="NCBI Taxonomy" id="5627"/>
    <lineage>
        <taxon>Eukaryota</taxon>
        <taxon>Fungi</taxon>
        <taxon>Dikarya</taxon>
        <taxon>Basidiomycota</taxon>
        <taxon>Agaricomycotina</taxon>
        <taxon>Agaricomycetes</taxon>
        <taxon>Polyporales</taxon>
        <taxon>Grifolaceae</taxon>
        <taxon>Grifola</taxon>
    </lineage>
</organism>
<name>A0A1C7LVN6_GRIFR</name>
<proteinExistence type="predicted"/>
<evidence type="ECO:0000313" key="3">
    <source>
        <dbReference type="EMBL" id="OBZ68702.1"/>
    </source>
</evidence>
<dbReference type="OrthoDB" id="3266941at2759"/>
<feature type="region of interest" description="Disordered" evidence="1">
    <location>
        <begin position="372"/>
        <end position="391"/>
    </location>
</feature>
<dbReference type="AlphaFoldDB" id="A0A1C7LVN6"/>
<accession>A0A1C7LVN6</accession>
<protein>
    <submittedName>
        <fullName evidence="3">Uncharacterized protein</fullName>
    </submittedName>
</protein>
<evidence type="ECO:0000256" key="1">
    <source>
        <dbReference type="SAM" id="MobiDB-lite"/>
    </source>
</evidence>
<feature type="chain" id="PRO_5008888803" evidence="2">
    <location>
        <begin position="24"/>
        <end position="391"/>
    </location>
</feature>
<evidence type="ECO:0000256" key="2">
    <source>
        <dbReference type="SAM" id="SignalP"/>
    </source>
</evidence>
<keyword evidence="4" id="KW-1185">Reference proteome</keyword>
<comment type="caution">
    <text evidence="3">The sequence shown here is derived from an EMBL/GenBank/DDBJ whole genome shotgun (WGS) entry which is preliminary data.</text>
</comment>
<feature type="compositionally biased region" description="Basic residues" evidence="1">
    <location>
        <begin position="372"/>
        <end position="384"/>
    </location>
</feature>
<dbReference type="Proteomes" id="UP000092993">
    <property type="component" value="Unassembled WGS sequence"/>
</dbReference>
<gene>
    <name evidence="3" type="ORF">A0H81_11043</name>
</gene>
<feature type="compositionally biased region" description="Polar residues" evidence="1">
    <location>
        <begin position="317"/>
        <end position="328"/>
    </location>
</feature>
<sequence length="391" mass="42097">MFSFSFALVGFIAFAWGPQAVYSHFQFISFSPVVQCGSFFINFHGGKAPSALPLTLTVVPFNATPFLSHFPTMRGMLLPPPVLRSLFFPFQQTPSPSNNTSCLPTDPAPFSNHFTIDDPTGLSQCLPFDVHFNTTVTYAAPSIRGFKPLGPSFPINMTSSDDANGTATYTMDVLRDSQVVLLFTDDTGHKESTSLLAVTGNSASSSHCIPSFAPLATLDAATKKSSAPSRVAIIVIAVVGAKSRFAQFDKGFAEVRPVRDMEKQAGSGSQALASHEVARPSRLRATVTSDTSFYDSACYVRDPLYISSALYSPTTPNNPFDGSLATATTDRDNDSDNGLNSAPLDGALMSLPLRHLRPNLTRTNLHLARGPLSRHKALARRAPHVHNPSPQ</sequence>
<dbReference type="EMBL" id="LUGG01000019">
    <property type="protein sequence ID" value="OBZ68702.1"/>
    <property type="molecule type" value="Genomic_DNA"/>
</dbReference>
<feature type="region of interest" description="Disordered" evidence="1">
    <location>
        <begin position="317"/>
        <end position="343"/>
    </location>
</feature>